<dbReference type="CDD" id="cd04301">
    <property type="entry name" value="NAT_SF"/>
    <property type="match status" value="1"/>
</dbReference>
<dbReference type="Proteomes" id="UP000614490">
    <property type="component" value="Unassembled WGS sequence"/>
</dbReference>
<sequence length="222" mass="26027">MDKWTYGYDRKNDLFNYLHIRNYEEKDFERLIEIQKKAFPPPFPSELWWTKEQLENHIRTFPEGCLCIEVDGVVAGSMTTMMTSFDEKNLSHTWEEKTADGTMKTHDPNGNIMYVIDLCVDPDYRSIGLGRQLTQAMYETVVQLGLKKLIGGARMPRYHKYVQELTPEEYVNLVINSEIHDPVISFLLKSGRSPIEPIKNYIEDEESCNYGLLTEWRNPFIE</sequence>
<evidence type="ECO:0000313" key="2">
    <source>
        <dbReference type="EMBL" id="MBH0229504.1"/>
    </source>
</evidence>
<gene>
    <name evidence="2" type="ORF">H0267_04675</name>
</gene>
<dbReference type="AlphaFoldDB" id="A0A931HUA4"/>
<dbReference type="PROSITE" id="PS51186">
    <property type="entry name" value="GNAT"/>
    <property type="match status" value="1"/>
</dbReference>
<dbReference type="EMBL" id="JADZSC010000001">
    <property type="protein sequence ID" value="MBH0229504.1"/>
    <property type="molecule type" value="Genomic_DNA"/>
</dbReference>
<keyword evidence="3" id="KW-1185">Reference proteome</keyword>
<dbReference type="RefSeq" id="WP_197316109.1">
    <property type="nucleotide sequence ID" value="NZ_JADZSC010000001.1"/>
</dbReference>
<dbReference type="InterPro" id="IPR000182">
    <property type="entry name" value="GNAT_dom"/>
</dbReference>
<dbReference type="Gene3D" id="3.40.630.30">
    <property type="match status" value="1"/>
</dbReference>
<proteinExistence type="predicted"/>
<dbReference type="SUPFAM" id="SSF55729">
    <property type="entry name" value="Acyl-CoA N-acyltransferases (Nat)"/>
    <property type="match status" value="1"/>
</dbReference>
<comment type="caution">
    <text evidence="2">The sequence shown here is derived from an EMBL/GenBank/DDBJ whole genome shotgun (WGS) entry which is preliminary data.</text>
</comment>
<organism evidence="2 3">
    <name type="scientific">Halobacillus yeomjeoni</name>
    <dbReference type="NCBI Taxonomy" id="311194"/>
    <lineage>
        <taxon>Bacteria</taxon>
        <taxon>Bacillati</taxon>
        <taxon>Bacillota</taxon>
        <taxon>Bacilli</taxon>
        <taxon>Bacillales</taxon>
        <taxon>Bacillaceae</taxon>
        <taxon>Halobacillus</taxon>
    </lineage>
</organism>
<reference evidence="2 3" key="1">
    <citation type="journal article" date="2005" name="Int. J. Syst. Evol. Microbiol.">
        <title>Halobacillus yeomjeoni sp. nov., isolated from a marine solar saltern in Korea.</title>
        <authorList>
            <person name="Yoon J.H."/>
            <person name="Kang S.J."/>
            <person name="Lee C.H."/>
            <person name="Oh H.W."/>
            <person name="Oh T.K."/>
        </authorList>
    </citation>
    <scope>NUCLEOTIDE SEQUENCE [LARGE SCALE GENOMIC DNA]</scope>
    <source>
        <strain evidence="2 3">KCTC 3957</strain>
    </source>
</reference>
<feature type="domain" description="N-acetyltransferase" evidence="1">
    <location>
        <begin position="18"/>
        <end position="215"/>
    </location>
</feature>
<accession>A0A931HUA4</accession>
<dbReference type="InterPro" id="IPR016181">
    <property type="entry name" value="Acyl_CoA_acyltransferase"/>
</dbReference>
<evidence type="ECO:0000259" key="1">
    <source>
        <dbReference type="PROSITE" id="PS51186"/>
    </source>
</evidence>
<evidence type="ECO:0000313" key="3">
    <source>
        <dbReference type="Proteomes" id="UP000614490"/>
    </source>
</evidence>
<name>A0A931HUA4_9BACI</name>
<protein>
    <submittedName>
        <fullName evidence="2">GNAT family N-acetyltransferase</fullName>
    </submittedName>
</protein>
<dbReference type="GO" id="GO:0016747">
    <property type="term" value="F:acyltransferase activity, transferring groups other than amino-acyl groups"/>
    <property type="evidence" value="ECO:0007669"/>
    <property type="project" value="InterPro"/>
</dbReference>
<dbReference type="Pfam" id="PF00583">
    <property type="entry name" value="Acetyltransf_1"/>
    <property type="match status" value="1"/>
</dbReference>